<organism evidence="2 3">
    <name type="scientific">Cymbomonas tetramitiformis</name>
    <dbReference type="NCBI Taxonomy" id="36881"/>
    <lineage>
        <taxon>Eukaryota</taxon>
        <taxon>Viridiplantae</taxon>
        <taxon>Chlorophyta</taxon>
        <taxon>Pyramimonadophyceae</taxon>
        <taxon>Pyramimonadales</taxon>
        <taxon>Pyramimonadaceae</taxon>
        <taxon>Cymbomonas</taxon>
    </lineage>
</organism>
<accession>A0AAE0GCX0</accession>
<evidence type="ECO:0000313" key="2">
    <source>
        <dbReference type="EMBL" id="KAK3275801.1"/>
    </source>
</evidence>
<reference evidence="2 3" key="1">
    <citation type="journal article" date="2015" name="Genome Biol. Evol.">
        <title>Comparative Genomics of a Bacterivorous Green Alga Reveals Evolutionary Causalities and Consequences of Phago-Mixotrophic Mode of Nutrition.</title>
        <authorList>
            <person name="Burns J.A."/>
            <person name="Paasch A."/>
            <person name="Narechania A."/>
            <person name="Kim E."/>
        </authorList>
    </citation>
    <scope>NUCLEOTIDE SEQUENCE [LARGE SCALE GENOMIC DNA]</scope>
    <source>
        <strain evidence="2 3">PLY_AMNH</strain>
    </source>
</reference>
<evidence type="ECO:0000313" key="3">
    <source>
        <dbReference type="Proteomes" id="UP001190700"/>
    </source>
</evidence>
<evidence type="ECO:0000256" key="1">
    <source>
        <dbReference type="SAM" id="Phobius"/>
    </source>
</evidence>
<keyword evidence="1" id="KW-0472">Membrane</keyword>
<feature type="transmembrane region" description="Helical" evidence="1">
    <location>
        <begin position="80"/>
        <end position="99"/>
    </location>
</feature>
<keyword evidence="1" id="KW-1133">Transmembrane helix</keyword>
<keyword evidence="3" id="KW-1185">Reference proteome</keyword>
<name>A0AAE0GCX0_9CHLO</name>
<dbReference type="EMBL" id="LGRX02007008">
    <property type="protein sequence ID" value="KAK3275801.1"/>
    <property type="molecule type" value="Genomic_DNA"/>
</dbReference>
<dbReference type="AlphaFoldDB" id="A0AAE0GCX0"/>
<dbReference type="PANTHER" id="PTHR34605">
    <property type="entry name" value="PHAGE_INTEGRASE DOMAIN-CONTAINING PROTEIN"/>
    <property type="match status" value="1"/>
</dbReference>
<protein>
    <submittedName>
        <fullName evidence="2">Uncharacterized protein</fullName>
    </submittedName>
</protein>
<sequence>MDRADSFSVVKTASGAIFAVHDVAMVPREQNPTKSELCKAVREQAKRKFGLSVKHKKAAMPVALLAAGIRAYHTDSRGEFSIIRLTVACMAAVMWAGCLRYSDMRMIWVGALRFYSTHMVFLLTTRKNDQYSEGDVVYIARGGKHFCPSMRSGGAKVVAQRMSFAKFMRHGHWVTQSAAMRYIQPSTEERVSVTAAAEY</sequence>
<dbReference type="InterPro" id="IPR052925">
    <property type="entry name" value="Phage_Integrase-like_Recomb"/>
</dbReference>
<gene>
    <name evidence="2" type="ORF">CYMTET_16088</name>
</gene>
<proteinExistence type="predicted"/>
<dbReference type="Proteomes" id="UP001190700">
    <property type="component" value="Unassembled WGS sequence"/>
</dbReference>
<comment type="caution">
    <text evidence="2">The sequence shown here is derived from an EMBL/GenBank/DDBJ whole genome shotgun (WGS) entry which is preliminary data.</text>
</comment>
<keyword evidence="1" id="KW-0812">Transmembrane</keyword>
<dbReference type="PANTHER" id="PTHR34605:SF4">
    <property type="entry name" value="DNA ADENINE METHYLTRANSFERASE"/>
    <property type="match status" value="1"/>
</dbReference>